<evidence type="ECO:0000313" key="1">
    <source>
        <dbReference type="EMBL" id="SUX48349.1"/>
    </source>
</evidence>
<dbReference type="Proteomes" id="UP000254282">
    <property type="component" value="Unassembled WGS sequence"/>
</dbReference>
<reference evidence="1 2" key="1">
    <citation type="submission" date="2018-06" db="EMBL/GenBank/DDBJ databases">
        <authorList>
            <consortium name="Pathogen Informatics"/>
            <person name="Doyle S."/>
        </authorList>
    </citation>
    <scope>NUCLEOTIDE SEQUENCE [LARGE SCALE GENOMIC DNA]</scope>
    <source>
        <strain evidence="1 2">NCTC13532</strain>
    </source>
</reference>
<organism evidence="1 2">
    <name type="scientific">Chryseobacterium indoltheticum</name>
    <dbReference type="NCBI Taxonomy" id="254"/>
    <lineage>
        <taxon>Bacteria</taxon>
        <taxon>Pseudomonadati</taxon>
        <taxon>Bacteroidota</taxon>
        <taxon>Flavobacteriia</taxon>
        <taxon>Flavobacteriales</taxon>
        <taxon>Weeksellaceae</taxon>
        <taxon>Chryseobacterium group</taxon>
        <taxon>Chryseobacterium</taxon>
    </lineage>
</organism>
<proteinExistence type="predicted"/>
<dbReference type="AlphaFoldDB" id="A0A381FP66"/>
<accession>A0A381FP66</accession>
<gene>
    <name evidence="1" type="ORF">NCTC13532_03956</name>
</gene>
<name>A0A381FP66_9FLAO</name>
<sequence>MFRQGNVTVFAPFTLNNMQHLPVKIQMLKFDIPDFHTPQSTAVYQTDEQFMFQEFGTLKHTPDLFPTQDYRKFLHFSNGGKVQKTIRQTLSFQQEPKTVYSMLKIRLRRGSAPPLQFKKIIFDLFRIQFGGQSSKVKRQGRHMTGIIIKGSGAPAQDRNIPLKALQQFSKTTNFARGAVQNFVYP</sequence>
<evidence type="ECO:0000313" key="2">
    <source>
        <dbReference type="Proteomes" id="UP000254282"/>
    </source>
</evidence>
<protein>
    <submittedName>
        <fullName evidence="1">Uncharacterized protein</fullName>
    </submittedName>
</protein>
<dbReference type="EMBL" id="UFVR01000004">
    <property type="protein sequence ID" value="SUX48349.1"/>
    <property type="molecule type" value="Genomic_DNA"/>
</dbReference>